<dbReference type="PhylomeDB" id="B2IWV2"/>
<evidence type="ECO:0000313" key="3">
    <source>
        <dbReference type="EMBL" id="ACC82958.1"/>
    </source>
</evidence>
<dbReference type="GO" id="GO:0003677">
    <property type="term" value="F:DNA binding"/>
    <property type="evidence" value="ECO:0007669"/>
    <property type="project" value="UniProtKB-UniRule"/>
</dbReference>
<accession>B2IWV2</accession>
<proteinExistence type="predicted"/>
<evidence type="ECO:0000313" key="4">
    <source>
        <dbReference type="Proteomes" id="UP000001191"/>
    </source>
</evidence>
<dbReference type="KEGG" id="npu:Npun_F4599"/>
<dbReference type="Pfam" id="PF04014">
    <property type="entry name" value="MazE_antitoxin"/>
    <property type="match status" value="1"/>
</dbReference>
<dbReference type="Proteomes" id="UP000001191">
    <property type="component" value="Chromosome"/>
</dbReference>
<dbReference type="EMBL" id="CP001037">
    <property type="protein sequence ID" value="ACC82958.1"/>
    <property type="molecule type" value="Genomic_DNA"/>
</dbReference>
<organism evidence="3 4">
    <name type="scientific">Nostoc punctiforme (strain ATCC 29133 / PCC 73102)</name>
    <dbReference type="NCBI Taxonomy" id="63737"/>
    <lineage>
        <taxon>Bacteria</taxon>
        <taxon>Bacillati</taxon>
        <taxon>Cyanobacteriota</taxon>
        <taxon>Cyanophyceae</taxon>
        <taxon>Nostocales</taxon>
        <taxon>Nostocaceae</taxon>
        <taxon>Nostoc</taxon>
    </lineage>
</organism>
<reference evidence="3 4" key="2">
    <citation type="journal article" date="2013" name="Plant Physiol.">
        <title>A Nostoc punctiforme Sugar Transporter Necessary to Establish a Cyanobacterium-Plant Symbiosis.</title>
        <authorList>
            <person name="Ekman M."/>
            <person name="Picossi S."/>
            <person name="Campbell E.L."/>
            <person name="Meeks J.C."/>
            <person name="Flores E."/>
        </authorList>
    </citation>
    <scope>NUCLEOTIDE SEQUENCE [LARGE SCALE GENOMIC DNA]</scope>
    <source>
        <strain evidence="4">ATCC 29133 / PCC 73102</strain>
    </source>
</reference>
<dbReference type="HOGENOM" id="CLU_158484_2_1_3"/>
<dbReference type="AlphaFoldDB" id="B2IWV2"/>
<name>B2IWV2_NOSP7</name>
<dbReference type="InterPro" id="IPR007159">
    <property type="entry name" value="SpoVT-AbrB_dom"/>
</dbReference>
<keyword evidence="4" id="KW-1185">Reference proteome</keyword>
<dbReference type="STRING" id="63737.Npun_F4599"/>
<dbReference type="SUPFAM" id="SSF89447">
    <property type="entry name" value="AbrB/MazE/MraZ-like"/>
    <property type="match status" value="1"/>
</dbReference>
<gene>
    <name evidence="3" type="ordered locus">Npun_F4599</name>
</gene>
<keyword evidence="1" id="KW-0238">DNA-binding</keyword>
<evidence type="ECO:0000256" key="1">
    <source>
        <dbReference type="PROSITE-ProRule" id="PRU01076"/>
    </source>
</evidence>
<dbReference type="EnsemblBacteria" id="ACC82958">
    <property type="protein sequence ID" value="ACC82958"/>
    <property type="gene ID" value="Npun_F4599"/>
</dbReference>
<dbReference type="Gene3D" id="2.10.260.10">
    <property type="match status" value="1"/>
</dbReference>
<dbReference type="PROSITE" id="PS51740">
    <property type="entry name" value="SPOVT_ABRB"/>
    <property type="match status" value="1"/>
</dbReference>
<sequence length="82" mass="8906">MMASATISTKGQVTIPKEIRDYLNLDTGSKVDFVIDENGIVKLIPLNISIQSLSGILHRPGMKSATLEEMEAAIKEGSSDWT</sequence>
<dbReference type="SMART" id="SM00966">
    <property type="entry name" value="SpoVT_AbrB"/>
    <property type="match status" value="1"/>
</dbReference>
<protein>
    <submittedName>
        <fullName evidence="3">Transcriptional regulator, AbrB family</fullName>
    </submittedName>
</protein>
<feature type="domain" description="SpoVT-AbrB" evidence="2">
    <location>
        <begin position="2"/>
        <end position="48"/>
    </location>
</feature>
<reference evidence="4" key="1">
    <citation type="submission" date="2008-04" db="EMBL/GenBank/DDBJ databases">
        <title>Complete sequence of chromosome of Nostoc punctiforme ATCC 29133.</title>
        <authorList>
            <consortium name="US DOE Joint Genome Institute"/>
            <person name="Copeland A."/>
            <person name="Lucas S."/>
            <person name="Lapidus A."/>
            <person name="Glavina del Rio T."/>
            <person name="Dalin E."/>
            <person name="Tice H."/>
            <person name="Pitluck S."/>
            <person name="Chain P."/>
            <person name="Malfatti S."/>
            <person name="Shin M."/>
            <person name="Vergez L."/>
            <person name="Schmutz J."/>
            <person name="Larimer F."/>
            <person name="Land M."/>
            <person name="Hauser L."/>
            <person name="Kyrpides N."/>
            <person name="Kim E."/>
            <person name="Meeks J.C."/>
            <person name="Elhai J."/>
            <person name="Campbell E.L."/>
            <person name="Thiel T."/>
            <person name="Longmire J."/>
            <person name="Potts M."/>
            <person name="Atlas R."/>
        </authorList>
    </citation>
    <scope>NUCLEOTIDE SEQUENCE [LARGE SCALE GENOMIC DNA]</scope>
    <source>
        <strain evidence="4">ATCC 29133 / PCC 73102</strain>
    </source>
</reference>
<dbReference type="NCBIfam" id="TIGR01439">
    <property type="entry name" value="lp_hng_hel_AbrB"/>
    <property type="match status" value="1"/>
</dbReference>
<evidence type="ECO:0000259" key="2">
    <source>
        <dbReference type="PROSITE" id="PS51740"/>
    </source>
</evidence>
<dbReference type="InterPro" id="IPR037914">
    <property type="entry name" value="SpoVT-AbrB_sf"/>
</dbReference>
<dbReference type="eggNOG" id="COG2002">
    <property type="taxonomic scope" value="Bacteria"/>
</dbReference>